<dbReference type="RefSeq" id="WP_095023651.1">
    <property type="nucleotide sequence ID" value="NZ_JAQJVI010000003.1"/>
</dbReference>
<dbReference type="EMBL" id="JAQJVI010000003">
    <property type="protein sequence ID" value="MDA7021097.1"/>
    <property type="molecule type" value="Genomic_DNA"/>
</dbReference>
<feature type="domain" description="Shikimate dehydrogenase substrate binding N-terminal" evidence="5">
    <location>
        <begin position="18"/>
        <end position="100"/>
    </location>
</feature>
<comment type="pathway">
    <text evidence="1">Metabolic intermediate biosynthesis; chorismate biosynthesis; chorismate from D-erythrose 4-phosphate and phosphoenolpyruvate: step 4/7.</text>
</comment>
<dbReference type="SUPFAM" id="SSF53223">
    <property type="entry name" value="Aminoacid dehydrogenase-like, N-terminal domain"/>
    <property type="match status" value="1"/>
</dbReference>
<protein>
    <submittedName>
        <fullName evidence="6">Shikimate dehydrogenase</fullName>
    </submittedName>
</protein>
<name>A0ABT4WPM9_PSEFR</name>
<evidence type="ECO:0000256" key="1">
    <source>
        <dbReference type="ARBA" id="ARBA00004871"/>
    </source>
</evidence>
<dbReference type="InterPro" id="IPR013708">
    <property type="entry name" value="Shikimate_DH-bd_N"/>
</dbReference>
<dbReference type="PANTHER" id="PTHR21089">
    <property type="entry name" value="SHIKIMATE DEHYDROGENASE"/>
    <property type="match status" value="1"/>
</dbReference>
<reference evidence="6 7" key="1">
    <citation type="submission" date="2023-01" db="EMBL/GenBank/DDBJ databases">
        <title>Effects of deletion of Siderophore biosynthase gene in Pseudomonas fragi on quorum sensing and spoliage ability.</title>
        <authorList>
            <person name="Cui F."/>
            <person name="Wang D."/>
            <person name="Liu J."/>
            <person name="Wang Q."/>
            <person name="Li T."/>
            <person name="Li J."/>
        </authorList>
    </citation>
    <scope>NUCLEOTIDE SEQUENCE [LARGE SCALE GENOMIC DNA]</scope>
    <source>
        <strain evidence="6 7">MS-10</strain>
    </source>
</reference>
<evidence type="ECO:0000256" key="3">
    <source>
        <dbReference type="ARBA" id="ARBA00023002"/>
    </source>
</evidence>
<evidence type="ECO:0000256" key="4">
    <source>
        <dbReference type="ARBA" id="ARBA00023141"/>
    </source>
</evidence>
<dbReference type="InterPro" id="IPR022893">
    <property type="entry name" value="Shikimate_DH_fam"/>
</dbReference>
<dbReference type="SUPFAM" id="SSF51735">
    <property type="entry name" value="NAD(P)-binding Rossmann-fold domains"/>
    <property type="match status" value="1"/>
</dbReference>
<keyword evidence="2" id="KW-0521">NADP</keyword>
<gene>
    <name evidence="6" type="ORF">PI499_04250</name>
</gene>
<evidence type="ECO:0000256" key="2">
    <source>
        <dbReference type="ARBA" id="ARBA00022857"/>
    </source>
</evidence>
<dbReference type="InterPro" id="IPR046346">
    <property type="entry name" value="Aminoacid_DH-like_N_sf"/>
</dbReference>
<organism evidence="6 7">
    <name type="scientific">Pseudomonas fragi</name>
    <dbReference type="NCBI Taxonomy" id="296"/>
    <lineage>
        <taxon>Bacteria</taxon>
        <taxon>Pseudomonadati</taxon>
        <taxon>Pseudomonadota</taxon>
        <taxon>Gammaproteobacteria</taxon>
        <taxon>Pseudomonadales</taxon>
        <taxon>Pseudomonadaceae</taxon>
        <taxon>Pseudomonas</taxon>
    </lineage>
</organism>
<keyword evidence="7" id="KW-1185">Reference proteome</keyword>
<evidence type="ECO:0000313" key="6">
    <source>
        <dbReference type="EMBL" id="MDA7021097.1"/>
    </source>
</evidence>
<dbReference type="Pfam" id="PF08501">
    <property type="entry name" value="Shikimate_dh_N"/>
    <property type="match status" value="1"/>
</dbReference>
<keyword evidence="4" id="KW-0028">Amino-acid biosynthesis</keyword>
<keyword evidence="3" id="KW-0560">Oxidoreductase</keyword>
<accession>A0ABT4WPM9</accession>
<keyword evidence="4" id="KW-0057">Aromatic amino acid biosynthesis</keyword>
<evidence type="ECO:0000259" key="5">
    <source>
        <dbReference type="Pfam" id="PF08501"/>
    </source>
</evidence>
<dbReference type="Gene3D" id="3.40.50.720">
    <property type="entry name" value="NAD(P)-binding Rossmann-like Domain"/>
    <property type="match status" value="1"/>
</dbReference>
<comment type="caution">
    <text evidence="6">The sequence shown here is derived from an EMBL/GenBank/DDBJ whole genome shotgun (WGS) entry which is preliminary data.</text>
</comment>
<sequence>MSEFLIPSPTGNTRFFAVVGDPVIQVKAPQLLNKVFAEEGVDAVMIAVHARPEQLATVIRGLQAMENFSGMLITIPHKFAAREFADKVSLAVQVSGSTNALRRNEQGVWEADNFDGAGFALGMQRKGYELAGKLVVMAGGGGAGSSIAAALLQAGIDRLYLQEPDTVKAQDLLARLDQHWPGRCEVAQPQHLKLVDIAINATPLGLSDEDPLPIDLANLSAGALVADIIMQPVETRLLREAHAAGHPVQPGSYMLNEQLGCYKTFFGI</sequence>
<evidence type="ECO:0000313" key="7">
    <source>
        <dbReference type="Proteomes" id="UP001212337"/>
    </source>
</evidence>
<dbReference type="Gene3D" id="3.40.50.10860">
    <property type="entry name" value="Leucine Dehydrogenase, chain A, domain 1"/>
    <property type="match status" value="1"/>
</dbReference>
<dbReference type="Proteomes" id="UP001212337">
    <property type="component" value="Unassembled WGS sequence"/>
</dbReference>
<proteinExistence type="predicted"/>
<dbReference type="PANTHER" id="PTHR21089:SF1">
    <property type="entry name" value="BIFUNCTIONAL 3-DEHYDROQUINATE DEHYDRATASE_SHIKIMATE DEHYDROGENASE, CHLOROPLASTIC"/>
    <property type="match status" value="1"/>
</dbReference>
<dbReference type="InterPro" id="IPR036291">
    <property type="entry name" value="NAD(P)-bd_dom_sf"/>
</dbReference>
<dbReference type="GeneID" id="89545208"/>